<dbReference type="Proteomes" id="UP000255024">
    <property type="component" value="Unassembled WGS sequence"/>
</dbReference>
<keyword evidence="2" id="KW-1185">Reference proteome</keyword>
<proteinExistence type="predicted"/>
<evidence type="ECO:0000313" key="2">
    <source>
        <dbReference type="Proteomes" id="UP000255024"/>
    </source>
</evidence>
<dbReference type="AlphaFoldDB" id="A0A378U7I4"/>
<organism evidence="1 2">
    <name type="scientific">Myroides odoratus</name>
    <name type="common">Flavobacterium odoratum</name>
    <dbReference type="NCBI Taxonomy" id="256"/>
    <lineage>
        <taxon>Bacteria</taxon>
        <taxon>Pseudomonadati</taxon>
        <taxon>Bacteroidota</taxon>
        <taxon>Flavobacteriia</taxon>
        <taxon>Flavobacteriales</taxon>
        <taxon>Flavobacteriaceae</taxon>
        <taxon>Myroides</taxon>
    </lineage>
</organism>
<sequence length="92" mass="10175">MQTIKNNQSLFDFTLQAYGNISALFDVALANNISCTDLLPVGTNLELPPSEGTTKSVLDYYRREQIEIATVNGVSRELPLEEFLLKGITPVL</sequence>
<dbReference type="EMBL" id="UGQL01000002">
    <property type="protein sequence ID" value="STZ70183.1"/>
    <property type="molecule type" value="Genomic_DNA"/>
</dbReference>
<gene>
    <name evidence="1" type="ORF">NCTC11179_03716</name>
</gene>
<evidence type="ECO:0000313" key="1">
    <source>
        <dbReference type="EMBL" id="STZ70183.1"/>
    </source>
</evidence>
<reference evidence="1 2" key="1">
    <citation type="submission" date="2018-06" db="EMBL/GenBank/DDBJ databases">
        <authorList>
            <consortium name="Pathogen Informatics"/>
            <person name="Doyle S."/>
        </authorList>
    </citation>
    <scope>NUCLEOTIDE SEQUENCE [LARGE SCALE GENOMIC DNA]</scope>
    <source>
        <strain evidence="1 2">NCTC11179</strain>
    </source>
</reference>
<evidence type="ECO:0008006" key="3">
    <source>
        <dbReference type="Google" id="ProtNLM"/>
    </source>
</evidence>
<protein>
    <recommendedName>
        <fullName evidence="3">LysM domain-containing protein</fullName>
    </recommendedName>
</protein>
<dbReference type="RefSeq" id="WP_115092723.1">
    <property type="nucleotide sequence ID" value="NZ_CP068107.1"/>
</dbReference>
<name>A0A378U7I4_MYROD</name>
<accession>A0A378U7I4</accession>